<protein>
    <recommendedName>
        <fullName evidence="3">Rhodanese domain-containing protein</fullName>
    </recommendedName>
</protein>
<sequence>MKKISILTGLLLAFAFLGFSCKEKDKDNTPLLAALLYLSNGIKVNSVSDLVNESNADYSKNEYGLIEASKLETWVSDWTANKPSHISGKLIILQTDAADRYEPGTKGSYVKADASKGVYVYHLDDYQTGGTSNFRFNQTRDSGLIKNSVRYQANGAYVDEWLKAFGIDLSKDLVVFAVGTTTTLINGSATGGTQGAYDTAANKGTYAGGVQDIARGVYWLRYWGADIKHLAILNGNLYKNFNNASLLSNTRSTIPNNNGGFSVKQLRVDNTALTLGLEDIYEIAKSGLKASLSGITDSQFLVDARPTAQFNGAVTTIGTAGAYFITTSWAFSGAPNAAANPAQKFVLFEGGIKGAIDFPWTDLLGDSTTGFKFVSKDSLKTIFANKGYTAGKTVISQCRTNFEAQVNGFAALNILGYPTAFYDGSLVEWTSVAAAHPASEFNKVTSGFKWRTDTDTVSRILWYNGTAADTSRSQAAEIDPTATTTKKFIQEDKAYKY</sequence>
<dbReference type="Gene3D" id="3.40.250.10">
    <property type="entry name" value="Rhodanese-like domain"/>
    <property type="match status" value="1"/>
</dbReference>
<dbReference type="InterPro" id="IPR045078">
    <property type="entry name" value="TST/MPST-like"/>
</dbReference>
<evidence type="ECO:0000256" key="2">
    <source>
        <dbReference type="ARBA" id="ARBA00022737"/>
    </source>
</evidence>
<evidence type="ECO:0000313" key="4">
    <source>
        <dbReference type="EMBL" id="BDA77893.1"/>
    </source>
</evidence>
<proteinExistence type="predicted"/>
<dbReference type="RefSeq" id="WP_109020664.1">
    <property type="nucleotide sequence ID" value="NZ_AP025028.1"/>
</dbReference>
<reference evidence="4 5" key="1">
    <citation type="submission" date="2021-08" db="EMBL/GenBank/DDBJ databases">
        <title>Complete genome sequence of Leptospira kobayashii strain E30.</title>
        <authorList>
            <person name="Nakao R."/>
            <person name="Nakamura S."/>
            <person name="Masuzawa T."/>
            <person name="Koizumi N."/>
        </authorList>
    </citation>
    <scope>NUCLEOTIDE SEQUENCE [LARGE SCALE GENOMIC DNA]</scope>
    <source>
        <strain evidence="4 5">E30</strain>
    </source>
</reference>
<evidence type="ECO:0000256" key="1">
    <source>
        <dbReference type="ARBA" id="ARBA00022679"/>
    </source>
</evidence>
<keyword evidence="1" id="KW-0808">Transferase</keyword>
<dbReference type="InterPro" id="IPR001763">
    <property type="entry name" value="Rhodanese-like_dom"/>
</dbReference>
<organism evidence="4 5">
    <name type="scientific">Leptospira kobayashii</name>
    <dbReference type="NCBI Taxonomy" id="1917830"/>
    <lineage>
        <taxon>Bacteria</taxon>
        <taxon>Pseudomonadati</taxon>
        <taxon>Spirochaetota</taxon>
        <taxon>Spirochaetia</taxon>
        <taxon>Leptospirales</taxon>
        <taxon>Leptospiraceae</taxon>
        <taxon>Leptospira</taxon>
    </lineage>
</organism>
<dbReference type="SUPFAM" id="SSF52821">
    <property type="entry name" value="Rhodanese/Cell cycle control phosphatase"/>
    <property type="match status" value="1"/>
</dbReference>
<evidence type="ECO:0000313" key="5">
    <source>
        <dbReference type="Proteomes" id="UP000245263"/>
    </source>
</evidence>
<dbReference type="PROSITE" id="PS51257">
    <property type="entry name" value="PROKAR_LIPOPROTEIN"/>
    <property type="match status" value="1"/>
</dbReference>
<dbReference type="PANTHER" id="PTHR11364">
    <property type="entry name" value="THIOSULFATE SULFERTANSFERASE"/>
    <property type="match status" value="1"/>
</dbReference>
<dbReference type="PANTHER" id="PTHR11364:SF27">
    <property type="entry name" value="SULFURTRANSFERASE"/>
    <property type="match status" value="1"/>
</dbReference>
<dbReference type="InterPro" id="IPR036873">
    <property type="entry name" value="Rhodanese-like_dom_sf"/>
</dbReference>
<feature type="domain" description="Rhodanese" evidence="3">
    <location>
        <begin position="349"/>
        <end position="431"/>
    </location>
</feature>
<dbReference type="PROSITE" id="PS50206">
    <property type="entry name" value="RHODANESE_3"/>
    <property type="match status" value="1"/>
</dbReference>
<name>A0ABN6KA92_9LEPT</name>
<gene>
    <name evidence="4" type="ORF">LPTSP3_g08230</name>
</gene>
<keyword evidence="5" id="KW-1185">Reference proteome</keyword>
<accession>A0ABN6KA92</accession>
<evidence type="ECO:0000259" key="3">
    <source>
        <dbReference type="PROSITE" id="PS50206"/>
    </source>
</evidence>
<keyword evidence="2" id="KW-0677">Repeat</keyword>
<dbReference type="EMBL" id="AP025028">
    <property type="protein sequence ID" value="BDA77893.1"/>
    <property type="molecule type" value="Genomic_DNA"/>
</dbReference>
<dbReference type="Proteomes" id="UP000245263">
    <property type="component" value="Chromosome 1"/>
</dbReference>